<evidence type="ECO:0000256" key="1">
    <source>
        <dbReference type="SAM" id="MobiDB-lite"/>
    </source>
</evidence>
<evidence type="ECO:0000259" key="3">
    <source>
        <dbReference type="Pfam" id="PF11847"/>
    </source>
</evidence>
<dbReference type="Pfam" id="PF11847">
    <property type="entry name" value="GT-C_AftD"/>
    <property type="match status" value="1"/>
</dbReference>
<comment type="caution">
    <text evidence="5">The sequence shown here is derived from an EMBL/GenBank/DDBJ whole genome shotgun (WGS) entry which is preliminary data.</text>
</comment>
<dbReference type="InterPro" id="IPR021798">
    <property type="entry name" value="AftD_N"/>
</dbReference>
<dbReference type="InterPro" id="IPR008979">
    <property type="entry name" value="Galactose-bd-like_sf"/>
</dbReference>
<feature type="transmembrane region" description="Helical" evidence="2">
    <location>
        <begin position="264"/>
        <end position="282"/>
    </location>
</feature>
<dbReference type="InterPro" id="IPR056997">
    <property type="entry name" value="CBM_AftD"/>
</dbReference>
<proteinExistence type="predicted"/>
<feature type="transmembrane region" description="Helical" evidence="2">
    <location>
        <begin position="349"/>
        <end position="370"/>
    </location>
</feature>
<feature type="region of interest" description="Disordered" evidence="1">
    <location>
        <begin position="1228"/>
        <end position="1262"/>
    </location>
</feature>
<feature type="transmembrane region" description="Helical" evidence="2">
    <location>
        <begin position="35"/>
        <end position="52"/>
    </location>
</feature>
<dbReference type="STRING" id="1121927.GOHSU_47_00130"/>
<feature type="transmembrane region" description="Helical" evidence="2">
    <location>
        <begin position="64"/>
        <end position="83"/>
    </location>
</feature>
<dbReference type="EMBL" id="BANT01000047">
    <property type="protein sequence ID" value="GAC58727.1"/>
    <property type="molecule type" value="Genomic_DNA"/>
</dbReference>
<dbReference type="Gene3D" id="2.60.120.260">
    <property type="entry name" value="Galactose-binding domain-like"/>
    <property type="match status" value="1"/>
</dbReference>
<feature type="domain" description="Arabinofuranosyltransferase D third carbohydrate binding module" evidence="4">
    <location>
        <begin position="894"/>
        <end position="1033"/>
    </location>
</feature>
<feature type="region of interest" description="Disordered" evidence="1">
    <location>
        <begin position="628"/>
        <end position="647"/>
    </location>
</feature>
<reference evidence="5 6" key="1">
    <citation type="submission" date="2012-12" db="EMBL/GenBank/DDBJ databases">
        <title>Whole genome shotgun sequence of Gordonia hirsuta NBRC 16056.</title>
        <authorList>
            <person name="Isaki-Nakamura S."/>
            <person name="Hosoyama A."/>
            <person name="Tsuchikane K."/>
            <person name="Katsumata H."/>
            <person name="Baba S."/>
            <person name="Yamazaki S."/>
            <person name="Fujita N."/>
        </authorList>
    </citation>
    <scope>NUCLEOTIDE SEQUENCE [LARGE SCALE GENOMIC DNA]</scope>
    <source>
        <strain evidence="5 6">NBRC 16056</strain>
    </source>
</reference>
<keyword evidence="2" id="KW-1133">Transmembrane helix</keyword>
<feature type="transmembrane region" description="Helical" evidence="2">
    <location>
        <begin position="1309"/>
        <end position="1327"/>
    </location>
</feature>
<feature type="compositionally biased region" description="Low complexity" evidence="1">
    <location>
        <begin position="1228"/>
        <end position="1238"/>
    </location>
</feature>
<dbReference type="GO" id="GO:0016740">
    <property type="term" value="F:transferase activity"/>
    <property type="evidence" value="ECO:0007669"/>
    <property type="project" value="InterPro"/>
</dbReference>
<feature type="transmembrane region" description="Helical" evidence="2">
    <location>
        <begin position="1286"/>
        <end position="1302"/>
    </location>
</feature>
<keyword evidence="2" id="KW-0812">Transmembrane</keyword>
<keyword evidence="6" id="KW-1185">Reference proteome</keyword>
<evidence type="ECO:0000259" key="4">
    <source>
        <dbReference type="Pfam" id="PF24607"/>
    </source>
</evidence>
<feature type="transmembrane region" description="Helical" evidence="2">
    <location>
        <begin position="227"/>
        <end position="252"/>
    </location>
</feature>
<evidence type="ECO:0000256" key="2">
    <source>
        <dbReference type="SAM" id="Phobius"/>
    </source>
</evidence>
<dbReference type="SUPFAM" id="SSF49785">
    <property type="entry name" value="Galactose-binding domain-like"/>
    <property type="match status" value="2"/>
</dbReference>
<dbReference type="Pfam" id="PF24607">
    <property type="entry name" value="CBM_AftD"/>
    <property type="match status" value="1"/>
</dbReference>
<organism evidence="5 6">
    <name type="scientific">Gordonia hirsuta DSM 44140 = NBRC 16056</name>
    <dbReference type="NCBI Taxonomy" id="1121927"/>
    <lineage>
        <taxon>Bacteria</taxon>
        <taxon>Bacillati</taxon>
        <taxon>Actinomycetota</taxon>
        <taxon>Actinomycetes</taxon>
        <taxon>Mycobacteriales</taxon>
        <taxon>Gordoniaceae</taxon>
        <taxon>Gordonia</taxon>
    </lineage>
</organism>
<feature type="domain" description="Alpha-(1-&gt;3)-arabinofuranosyltransferase N-terminal GT-C" evidence="3">
    <location>
        <begin position="1"/>
        <end position="640"/>
    </location>
</feature>
<feature type="transmembrane region" description="Helical" evidence="2">
    <location>
        <begin position="122"/>
        <end position="149"/>
    </location>
</feature>
<protein>
    <submittedName>
        <fullName evidence="5">Uncharacterized protein</fullName>
    </submittedName>
</protein>
<feature type="transmembrane region" description="Helical" evidence="2">
    <location>
        <begin position="161"/>
        <end position="180"/>
    </location>
</feature>
<feature type="transmembrane region" description="Helical" evidence="2">
    <location>
        <begin position="1339"/>
        <end position="1357"/>
    </location>
</feature>
<name>L7LF70_9ACTN</name>
<keyword evidence="2" id="KW-0472">Membrane</keyword>
<dbReference type="Proteomes" id="UP000053405">
    <property type="component" value="Unassembled WGS sequence"/>
</dbReference>
<feature type="transmembrane region" description="Helical" evidence="2">
    <location>
        <begin position="311"/>
        <end position="329"/>
    </location>
</feature>
<gene>
    <name evidence="5" type="ORF">GOHSU_47_00130</name>
</gene>
<evidence type="ECO:0000313" key="6">
    <source>
        <dbReference type="Proteomes" id="UP000053405"/>
    </source>
</evidence>
<sequence length="1376" mass="143381">MGQIQNQAYGYFFPHGAFFALGDLAGLPGWVTQRLWWALLLTVGFVGLVRLAEALRVGSPGSRLLAATIFVTAPRVLTTLGSISSETLPYVLAPWVLVPMVRALDSVAPDPRPLWQAALRSAAAVALMGAVNAVATAAAAGVAVLWWMLGLISRTRVRRRLIFGAWWALGLALACLWWLVPLLLLSRLSPPFLDYIESARVTTEWTSLTEVLRGTSSWTPFVSAERAAGAILVSDTAAVLATGLLAAAGLAGLAMRAMPLRRRLITLLLVGVLIMCLGYPGALGSPLSELYREFLDGAGAPLRNLHKFEPLVRIPLVLGVAHLLARVPVPRGAASWRAMNDSVQGQRRLAAAMAVLVAAIGAGGAVWTGGIAPPGSYRAVPGYWQQTADWLADQERDRPAPARALVVPGAPFADQLWGLTRDEPLQALVQTPWAVRDAIPLTPPGAIRALDSVQRALAAGRGSPGLAPTLAGQGVGYVVLRADLEPTSSRSARPLLAAQALDDSPGLTVVATFGPPTSPPSADGFVIDNGLRPPMPAVTVYRVDGATGTGPRLTDLAQTPRVAGGPESLLPVNAARMRDGLPPLGPTLLRADAERAGLDDGPGVIVTDSPMLREVDFGRVDNHASAIRAPDDPRLTKNTAADYPVDGQDPVTARWLLNGEPDTVRVRTSGSASDATQPGQTVPAASAAAAFDGDPQTAWVSRGLDSAVGQWLAVEFDDPVSNLAVTVTTAPAIGVDVSALLVTTDAGSTVAQGIVPGEPTRIVAPSGPTRRVEIRAIETENRSGGNQFALAEVELADATTNLPITVRRQVVLPEIDGTVRQWVLGPELVGRTQCVTDSTDEGRVHCAGALHLDSETPGVFTRTLSVPQTTRVTPAVLLRPLPGSALSDLLAVPGGIRADGPSAVTDVRGSAAAAVDGDTATAWIAPEPTDRASRRPTLTLRLDRPTRVSGLRLQSPPDYPARPTQVTVDLGTGPQKVSVPGDGIIALKPARTDTVKITVTGTEDLIDINDLGFATPAPAGISEVTVLPERQAAAFDDARPVTIGCTSDPAGPLGLGMTASGRIVRLQVRTTAGALRQGQPVVAEPCSGTPLELGAGLQEIAVNPGKAFTVDAVELNTGAAGSVPETVAAPVTEWTATRRTLTVAPADHARLLSVPESNNPGWHARLDGAALSPVTVDGWQQGWVVPAGASGTVALTFDLDTAYRWSLAGGLVLVVLLFLAACWPGTTGRSGRTGTDPADAPRRAPDAAPEDPPRPPRGRRWNTRRWLTAGSAGLAGLAAAWLLTGWWGLAAAICAGLLTTRLSRHLRVLSVLIAMIAATVLLAAGPWHSGLPYTGYDPGPQLAALLALAFLVAGTLVDLPKPRRGDDTPAGRSGTG</sequence>
<evidence type="ECO:0000313" key="5">
    <source>
        <dbReference type="EMBL" id="GAC58727.1"/>
    </source>
</evidence>
<accession>L7LF70</accession>
<dbReference type="eggNOG" id="COG4981">
    <property type="taxonomic scope" value="Bacteria"/>
</dbReference>